<protein>
    <submittedName>
        <fullName evidence="7">Uncharacterized protein</fullName>
    </submittedName>
</protein>
<evidence type="ECO:0000256" key="4">
    <source>
        <dbReference type="ARBA" id="ARBA00023136"/>
    </source>
</evidence>
<sequence length="260" mass="28790">MGVIYLASYSTWALAFWYGYILVARKEISGGDAIACFFGVNVGGRGLALSLSYSAQIAQGTVAATTVFEIKERIPDIDPYSPHGRILSSVEKKEAINACIAANAHNFISGLHFGYETQNNHCQLATVRNANTIVFLDQGPVVEIGAHRQLMENAGAYYALVKLASEVVSKTAVKQKDAAKDTELSIYEKSADLRSKNAFETSKSMQAENQQEEGMQENAKPRRYQLSEFWGFRNLRLSSFFWASFWASKVYADGQELNLP</sequence>
<evidence type="ECO:0000313" key="7">
    <source>
        <dbReference type="EMBL" id="KAJ6427161.1"/>
    </source>
</evidence>
<dbReference type="Gene3D" id="1.20.1560.10">
    <property type="entry name" value="ABC transporter type 1, transmembrane domain"/>
    <property type="match status" value="2"/>
</dbReference>
<dbReference type="PANTHER" id="PTHR24222">
    <property type="entry name" value="ABC TRANSPORTER B FAMILY"/>
    <property type="match status" value="1"/>
</dbReference>
<dbReference type="SUPFAM" id="SSF90123">
    <property type="entry name" value="ABC transporter transmembrane region"/>
    <property type="match status" value="1"/>
</dbReference>
<evidence type="ECO:0000313" key="8">
    <source>
        <dbReference type="Proteomes" id="UP001162972"/>
    </source>
</evidence>
<dbReference type="GO" id="GO:0005524">
    <property type="term" value="F:ATP binding"/>
    <property type="evidence" value="ECO:0007669"/>
    <property type="project" value="InterPro"/>
</dbReference>
<dbReference type="Proteomes" id="UP001162972">
    <property type="component" value="Chromosome 1"/>
</dbReference>
<evidence type="ECO:0000256" key="6">
    <source>
        <dbReference type="SAM" id="Phobius"/>
    </source>
</evidence>
<gene>
    <name evidence="7" type="ORF">OIU84_022715</name>
</gene>
<feature type="compositionally biased region" description="Polar residues" evidence="5">
    <location>
        <begin position="199"/>
        <end position="209"/>
    </location>
</feature>
<keyword evidence="3 6" id="KW-1133">Transmembrane helix</keyword>
<comment type="caution">
    <text evidence="7">The sequence shown here is derived from an EMBL/GenBank/DDBJ whole genome shotgun (WGS) entry which is preliminary data.</text>
</comment>
<keyword evidence="2 6" id="KW-0812">Transmembrane</keyword>
<accession>A0AAD6KP76</accession>
<evidence type="ECO:0000256" key="3">
    <source>
        <dbReference type="ARBA" id="ARBA00022989"/>
    </source>
</evidence>
<dbReference type="InterPro" id="IPR036640">
    <property type="entry name" value="ABC1_TM_sf"/>
</dbReference>
<dbReference type="GO" id="GO:0042626">
    <property type="term" value="F:ATPase-coupled transmembrane transporter activity"/>
    <property type="evidence" value="ECO:0007669"/>
    <property type="project" value="TreeGrafter"/>
</dbReference>
<dbReference type="EMBL" id="JAPFFJ010000005">
    <property type="protein sequence ID" value="KAJ6427161.1"/>
    <property type="molecule type" value="Genomic_DNA"/>
</dbReference>
<evidence type="ECO:0000256" key="2">
    <source>
        <dbReference type="ARBA" id="ARBA00022692"/>
    </source>
</evidence>
<evidence type="ECO:0000256" key="5">
    <source>
        <dbReference type="SAM" id="MobiDB-lite"/>
    </source>
</evidence>
<dbReference type="GO" id="GO:0005886">
    <property type="term" value="C:plasma membrane"/>
    <property type="evidence" value="ECO:0007669"/>
    <property type="project" value="TreeGrafter"/>
</dbReference>
<evidence type="ECO:0000256" key="1">
    <source>
        <dbReference type="ARBA" id="ARBA00004141"/>
    </source>
</evidence>
<dbReference type="PANTHER" id="PTHR24222:SF84">
    <property type="entry name" value="ABC TRANSPORTER DOMAIN-CONTAINING PROTEIN"/>
    <property type="match status" value="1"/>
</dbReference>
<dbReference type="AlphaFoldDB" id="A0AAD6KP76"/>
<feature type="region of interest" description="Disordered" evidence="5">
    <location>
        <begin position="199"/>
        <end position="219"/>
    </location>
</feature>
<dbReference type="InterPro" id="IPR039421">
    <property type="entry name" value="Type_1_exporter"/>
</dbReference>
<dbReference type="Gene3D" id="3.40.50.300">
    <property type="entry name" value="P-loop containing nucleotide triphosphate hydrolases"/>
    <property type="match status" value="1"/>
</dbReference>
<comment type="subcellular location">
    <subcellularLocation>
        <location evidence="1">Membrane</location>
        <topology evidence="1">Multi-pass membrane protein</topology>
    </subcellularLocation>
</comment>
<keyword evidence="4 6" id="KW-0472">Membrane</keyword>
<name>A0AAD6KP76_9ROSI</name>
<organism evidence="7 8">
    <name type="scientific">Salix udensis</name>
    <dbReference type="NCBI Taxonomy" id="889485"/>
    <lineage>
        <taxon>Eukaryota</taxon>
        <taxon>Viridiplantae</taxon>
        <taxon>Streptophyta</taxon>
        <taxon>Embryophyta</taxon>
        <taxon>Tracheophyta</taxon>
        <taxon>Spermatophyta</taxon>
        <taxon>Magnoliopsida</taxon>
        <taxon>eudicotyledons</taxon>
        <taxon>Gunneridae</taxon>
        <taxon>Pentapetalae</taxon>
        <taxon>rosids</taxon>
        <taxon>fabids</taxon>
        <taxon>Malpighiales</taxon>
        <taxon>Salicaceae</taxon>
        <taxon>Saliceae</taxon>
        <taxon>Salix</taxon>
    </lineage>
</organism>
<proteinExistence type="predicted"/>
<keyword evidence="8" id="KW-1185">Reference proteome</keyword>
<dbReference type="SUPFAM" id="SSF52540">
    <property type="entry name" value="P-loop containing nucleoside triphosphate hydrolases"/>
    <property type="match status" value="1"/>
</dbReference>
<feature type="transmembrane region" description="Helical" evidence="6">
    <location>
        <begin position="6"/>
        <end position="23"/>
    </location>
</feature>
<reference evidence="7 8" key="1">
    <citation type="journal article" date="2023" name="Int. J. Mol. Sci.">
        <title>De Novo Assembly and Annotation of 11 Diverse Shrub Willow (Salix) Genomes Reveals Novel Gene Organization in Sex-Linked Regions.</title>
        <authorList>
            <person name="Hyden B."/>
            <person name="Feng K."/>
            <person name="Yates T.B."/>
            <person name="Jawdy S."/>
            <person name="Cereghino C."/>
            <person name="Smart L.B."/>
            <person name="Muchero W."/>
        </authorList>
    </citation>
    <scope>NUCLEOTIDE SEQUENCE [LARGE SCALE GENOMIC DNA]</scope>
    <source>
        <tissue evidence="7">Shoot tip</tissue>
    </source>
</reference>
<dbReference type="InterPro" id="IPR027417">
    <property type="entry name" value="P-loop_NTPase"/>
</dbReference>